<dbReference type="PANTHER" id="PTHR33514:SF13">
    <property type="entry name" value="PROTEIN ABCI12, CHLOROPLASTIC"/>
    <property type="match status" value="1"/>
</dbReference>
<dbReference type="EMBL" id="JBBGZH010000002">
    <property type="protein sequence ID" value="MEJ5021060.1"/>
    <property type="molecule type" value="Genomic_DNA"/>
</dbReference>
<proteinExistence type="inferred from homology"/>
<reference evidence="7 8" key="1">
    <citation type="submission" date="2023-12" db="EMBL/GenBank/DDBJ databases">
        <title>Gut-associated functions are favored during microbiome assembly across C. elegans life.</title>
        <authorList>
            <person name="Zimmermann J."/>
        </authorList>
    </citation>
    <scope>NUCLEOTIDE SEQUENCE [LARGE SCALE GENOMIC DNA]</scope>
    <source>
        <strain evidence="7 8">MYb71</strain>
    </source>
</reference>
<evidence type="ECO:0000256" key="2">
    <source>
        <dbReference type="ARBA" id="ARBA00008564"/>
    </source>
</evidence>
<evidence type="ECO:0000256" key="5">
    <source>
        <dbReference type="ARBA" id="ARBA00023136"/>
    </source>
</evidence>
<dbReference type="RefSeq" id="WP_105543543.1">
    <property type="nucleotide sequence ID" value="NZ_JBBGZH010000002.1"/>
</dbReference>
<protein>
    <submittedName>
        <fullName evidence="7">Energy-coupling factor transporter transmembrane protein EcfT</fullName>
    </submittedName>
</protein>
<evidence type="ECO:0000313" key="7">
    <source>
        <dbReference type="EMBL" id="MEJ5021060.1"/>
    </source>
</evidence>
<comment type="caution">
    <text evidence="7">The sequence shown here is derived from an EMBL/GenBank/DDBJ whole genome shotgun (WGS) entry which is preliminary data.</text>
</comment>
<evidence type="ECO:0000256" key="3">
    <source>
        <dbReference type="ARBA" id="ARBA00022692"/>
    </source>
</evidence>
<comment type="subcellular location">
    <subcellularLocation>
        <location evidence="1">Membrane</location>
        <topology evidence="1">Multi-pass membrane protein</topology>
    </subcellularLocation>
</comment>
<keyword evidence="3 6" id="KW-0812">Transmembrane</keyword>
<evidence type="ECO:0000256" key="1">
    <source>
        <dbReference type="ARBA" id="ARBA00004141"/>
    </source>
</evidence>
<feature type="transmembrane region" description="Helical" evidence="6">
    <location>
        <begin position="62"/>
        <end position="82"/>
    </location>
</feature>
<dbReference type="Proteomes" id="UP001375812">
    <property type="component" value="Unassembled WGS sequence"/>
</dbReference>
<sequence length="211" mass="22959">MNIAAVKGSGPFHRALPTVKLFALFCLSILLFATSALVILASVSGIVIASILVLCREAIIQWLRAWPLLLTISVVVVWTAFVRNVDDAIIVFLRLGTLSLFATAVTVTTSIGQFIDTITKFAQPLEKIGLANARDIGLAIGLVIRFVPDVQQRYRAIAEAHRARGLKLRLHTVIVPMVIGTLQSAEDIASAIDARSIRTDKRSEERFGNAD</sequence>
<dbReference type="Pfam" id="PF02361">
    <property type="entry name" value="CbiQ"/>
    <property type="match status" value="1"/>
</dbReference>
<dbReference type="InterPro" id="IPR003339">
    <property type="entry name" value="ABC/ECF_trnsptr_transmembrane"/>
</dbReference>
<dbReference type="PANTHER" id="PTHR33514">
    <property type="entry name" value="PROTEIN ABCI12, CHLOROPLASTIC"/>
    <property type="match status" value="1"/>
</dbReference>
<evidence type="ECO:0000256" key="4">
    <source>
        <dbReference type="ARBA" id="ARBA00022989"/>
    </source>
</evidence>
<keyword evidence="8" id="KW-1185">Reference proteome</keyword>
<keyword evidence="5 6" id="KW-0472">Membrane</keyword>
<feature type="transmembrane region" description="Helical" evidence="6">
    <location>
        <begin position="88"/>
        <end position="111"/>
    </location>
</feature>
<evidence type="ECO:0000256" key="6">
    <source>
        <dbReference type="SAM" id="Phobius"/>
    </source>
</evidence>
<gene>
    <name evidence="7" type="ORF">WH297_15160</name>
</gene>
<organism evidence="7 8">
    <name type="scientific">Ochrobactrum vermis</name>
    <dbReference type="NCBI Taxonomy" id="1827297"/>
    <lineage>
        <taxon>Bacteria</taxon>
        <taxon>Pseudomonadati</taxon>
        <taxon>Pseudomonadota</taxon>
        <taxon>Alphaproteobacteria</taxon>
        <taxon>Hyphomicrobiales</taxon>
        <taxon>Brucellaceae</taxon>
        <taxon>Brucella/Ochrobactrum group</taxon>
        <taxon>Ochrobactrum</taxon>
    </lineage>
</organism>
<evidence type="ECO:0000313" key="8">
    <source>
        <dbReference type="Proteomes" id="UP001375812"/>
    </source>
</evidence>
<feature type="transmembrane region" description="Helical" evidence="6">
    <location>
        <begin position="22"/>
        <end position="55"/>
    </location>
</feature>
<keyword evidence="4 6" id="KW-1133">Transmembrane helix</keyword>
<name>A0ABU8PFN0_9HYPH</name>
<dbReference type="CDD" id="cd16914">
    <property type="entry name" value="EcfT"/>
    <property type="match status" value="1"/>
</dbReference>
<accession>A0ABU8PFN0</accession>
<comment type="similarity">
    <text evidence="2">Belongs to the CbiQ family.</text>
</comment>